<gene>
    <name evidence="1" type="ORF">BHC47_10645</name>
</gene>
<name>A0A2N9Y4X6_9NEIS</name>
<protein>
    <submittedName>
        <fullName evidence="1">Uncharacterized protein</fullName>
    </submittedName>
</protein>
<accession>A0A2N9Y4X6</accession>
<sequence length="85" mass="9308">MAFELSKAIPVGALKEVATVVNPAVLSADVLDAAALVVLFADVLDAVARVVELTISLLPYRYKVHKVKQAKAMEYKEIFFIMSTR</sequence>
<proteinExistence type="predicted"/>
<evidence type="ECO:0000313" key="1">
    <source>
        <dbReference type="EMBL" id="PIT63310.1"/>
    </source>
</evidence>
<comment type="caution">
    <text evidence="1">The sequence shown here is derived from an EMBL/GenBank/DDBJ whole genome shotgun (WGS) entry which is preliminary data.</text>
</comment>
<dbReference type="AlphaFoldDB" id="A0A2N9Y4X6"/>
<dbReference type="Proteomes" id="UP000231094">
    <property type="component" value="Unassembled WGS sequence"/>
</dbReference>
<organism evidence="1 2">
    <name type="scientific">Snodgrassella alvi</name>
    <dbReference type="NCBI Taxonomy" id="1196083"/>
    <lineage>
        <taxon>Bacteria</taxon>
        <taxon>Pseudomonadati</taxon>
        <taxon>Pseudomonadota</taxon>
        <taxon>Betaproteobacteria</taxon>
        <taxon>Neisseriales</taxon>
        <taxon>Neisseriaceae</taxon>
        <taxon>Snodgrassella</taxon>
    </lineage>
</organism>
<dbReference type="EMBL" id="MEIV01000030">
    <property type="protein sequence ID" value="PIT63310.1"/>
    <property type="molecule type" value="Genomic_DNA"/>
</dbReference>
<evidence type="ECO:0000313" key="2">
    <source>
        <dbReference type="Proteomes" id="UP000231094"/>
    </source>
</evidence>
<reference evidence="1 2" key="1">
    <citation type="journal article" date="2017" name="MBio">
        <title>Type VI secretion-mediated competition in the bee gut microbiome.</title>
        <authorList>
            <person name="Steele M.I."/>
            <person name="Kwong W.K."/>
            <person name="Powell J.E."/>
            <person name="Whiteley M."/>
            <person name="Moran N.A."/>
        </authorList>
    </citation>
    <scope>NUCLEOTIDE SEQUENCE [LARGE SCALE GENOMIC DNA]</scope>
    <source>
        <strain evidence="1 2">PEB0171</strain>
    </source>
</reference>